<reference evidence="3 4" key="1">
    <citation type="journal article" date="2011" name="Genome Biol. Evol.">
        <title>Integration of the genetic map and genome assembly of fugu facilitates insights into distinct features of genome evolution in teleosts and mammals.</title>
        <authorList>
            <person name="Kai W."/>
            <person name="Kikuchi K."/>
            <person name="Tohari S."/>
            <person name="Chew A.K."/>
            <person name="Tay A."/>
            <person name="Fujiwara A."/>
            <person name="Hosoya S."/>
            <person name="Suetake H."/>
            <person name="Naruse K."/>
            <person name="Brenner S."/>
            <person name="Suzuki Y."/>
            <person name="Venkatesh B."/>
        </authorList>
    </citation>
    <scope>NUCLEOTIDE SEQUENCE [LARGE SCALE GENOMIC DNA]</scope>
</reference>
<comment type="similarity">
    <text evidence="1">Belongs to the MDFI family.</text>
</comment>
<dbReference type="InParanoid" id="A0A674PLS9"/>
<dbReference type="Proteomes" id="UP000005226">
    <property type="component" value="Chromosome 19"/>
</dbReference>
<dbReference type="GeneID" id="115247025"/>
<protein>
    <recommendedName>
        <fullName evidence="5">MyoD family inhibitor domain containing 2</fullName>
    </recommendedName>
</protein>
<dbReference type="PANTHER" id="PTHR15304:SF2">
    <property type="entry name" value="MYOD FAMILY INHIBITOR DOMAIN-CONTAINING PROTEIN 2"/>
    <property type="match status" value="1"/>
</dbReference>
<dbReference type="Ensembl" id="ENSTRUT00000059231.1">
    <property type="protein sequence ID" value="ENSTRUP00000086611.1"/>
    <property type="gene ID" value="ENSTRUG00000031691.1"/>
</dbReference>
<evidence type="ECO:0000256" key="1">
    <source>
        <dbReference type="ARBA" id="ARBA00025778"/>
    </source>
</evidence>
<proteinExistence type="inferred from homology"/>
<dbReference type="GeneTree" id="ENSGT00940000178117"/>
<name>A0A674PLS9_TAKRU</name>
<dbReference type="RefSeq" id="XP_029683380.1">
    <property type="nucleotide sequence ID" value="XM_029827520.1"/>
</dbReference>
<dbReference type="GO" id="GO:0010468">
    <property type="term" value="P:regulation of gene expression"/>
    <property type="evidence" value="ECO:0007669"/>
    <property type="project" value="UniProtKB-ARBA"/>
</dbReference>
<reference evidence="3" key="2">
    <citation type="submission" date="2025-08" db="UniProtKB">
        <authorList>
            <consortium name="Ensembl"/>
        </authorList>
    </citation>
    <scope>IDENTIFICATION</scope>
</reference>
<reference evidence="3" key="3">
    <citation type="submission" date="2025-09" db="UniProtKB">
        <authorList>
            <consortium name="Ensembl"/>
        </authorList>
    </citation>
    <scope>IDENTIFICATION</scope>
</reference>
<gene>
    <name evidence="3" type="primary">mdfic2</name>
</gene>
<feature type="compositionally biased region" description="Polar residues" evidence="2">
    <location>
        <begin position="64"/>
        <end position="74"/>
    </location>
</feature>
<dbReference type="Pfam" id="PF15316">
    <property type="entry name" value="MDFI"/>
    <property type="match status" value="1"/>
</dbReference>
<dbReference type="PANTHER" id="PTHR15304">
    <property type="entry name" value="MYOD FAMILY INHIBITOR"/>
    <property type="match status" value="1"/>
</dbReference>
<evidence type="ECO:0000313" key="4">
    <source>
        <dbReference type="Proteomes" id="UP000005226"/>
    </source>
</evidence>
<evidence type="ECO:0008006" key="5">
    <source>
        <dbReference type="Google" id="ProtNLM"/>
    </source>
</evidence>
<sequence length="185" mass="19562">MLSALPRQTAARARGCSQPSPAAEPQRRTPTPAGLCERLQCEGRGPEGPSEHGCAGTAGDRGAQQPNTCGSSSSPLFSLKTFRASSSSTDSLSSGPTNKDVDCAEMVLSCLFCHFYDLIRLLPASCETSTHNCCPSYRHVDAVAEATRGSDEDACIDLDCGLFSSCQDASNCLELAMEVSEICYH</sequence>
<keyword evidence="4" id="KW-1185">Reference proteome</keyword>
<organism evidence="3 4">
    <name type="scientific">Takifugu rubripes</name>
    <name type="common">Japanese pufferfish</name>
    <name type="synonym">Fugu rubripes</name>
    <dbReference type="NCBI Taxonomy" id="31033"/>
    <lineage>
        <taxon>Eukaryota</taxon>
        <taxon>Metazoa</taxon>
        <taxon>Chordata</taxon>
        <taxon>Craniata</taxon>
        <taxon>Vertebrata</taxon>
        <taxon>Euteleostomi</taxon>
        <taxon>Actinopterygii</taxon>
        <taxon>Neopterygii</taxon>
        <taxon>Teleostei</taxon>
        <taxon>Neoteleostei</taxon>
        <taxon>Acanthomorphata</taxon>
        <taxon>Eupercaria</taxon>
        <taxon>Tetraodontiformes</taxon>
        <taxon>Tetradontoidea</taxon>
        <taxon>Tetraodontidae</taxon>
        <taxon>Takifugu</taxon>
    </lineage>
</organism>
<accession>A0A674PLS9</accession>
<feature type="region of interest" description="Disordered" evidence="2">
    <location>
        <begin position="1"/>
        <end position="74"/>
    </location>
</feature>
<dbReference type="InterPro" id="IPR026134">
    <property type="entry name" value="MDFI/MDFIC"/>
</dbReference>
<dbReference type="AlphaFoldDB" id="A0A674PLS9"/>
<dbReference type="CTD" id="107986096"/>
<dbReference type="RefSeq" id="XP_029683381.1">
    <property type="nucleotide sequence ID" value="XM_029827521.1"/>
</dbReference>
<dbReference type="OrthoDB" id="8767764at2759"/>
<dbReference type="KEGG" id="tru:115247025"/>
<evidence type="ECO:0000313" key="3">
    <source>
        <dbReference type="Ensembl" id="ENSTRUP00000086611.1"/>
    </source>
</evidence>
<evidence type="ECO:0000256" key="2">
    <source>
        <dbReference type="SAM" id="MobiDB-lite"/>
    </source>
</evidence>